<sequence length="336" mass="36528">MREVGQRSAGSRLRSAWGDDRVLGAVVVLVTVAILATFGILYLRPAAQKTIAFETTDASAITTGQDVRVAGISIGKVTDLTMEPNRVRVSMRVDESMAIGDQSRVEVRMLTPVGGYAITLVPLGEKSSGADPVIPSERVSVPYSIGDVLQSAPTVTDEVDAVDVNANLAQVAGALRANSTSLRSIVDGMNAVTGVFDRQRTQVHRIAALASEYLRDFNANREFVFDLIRKIDVVVTTYHNNSAGFNYTYYLLGMVLSRLQPFMKFYLQNSDLVRTNIYALRDAITEMQKHMGPALDNLVAMRDQLAKWLTPKGIREVGGGTLLASDVCVPIAGREC</sequence>
<dbReference type="InterPro" id="IPR052336">
    <property type="entry name" value="MlaD_Phospholipid_Transporter"/>
</dbReference>
<evidence type="ECO:0000313" key="3">
    <source>
        <dbReference type="EMBL" id="GAC68504.1"/>
    </source>
</evidence>
<dbReference type="EMBL" id="BANX01000016">
    <property type="protein sequence ID" value="GAC68504.1"/>
    <property type="molecule type" value="Genomic_DNA"/>
</dbReference>
<dbReference type="STRING" id="1223545.GS4_16_00340"/>
<keyword evidence="1" id="KW-0472">Membrane</keyword>
<accession>M0QJ83</accession>
<keyword evidence="1" id="KW-0812">Transmembrane</keyword>
<feature type="transmembrane region" description="Helical" evidence="1">
    <location>
        <begin position="21"/>
        <end position="43"/>
    </location>
</feature>
<dbReference type="PANTHER" id="PTHR33371">
    <property type="entry name" value="INTERMEMBRANE PHOSPHOLIPID TRANSPORT SYSTEM BINDING PROTEIN MLAD-RELATED"/>
    <property type="match status" value="1"/>
</dbReference>
<evidence type="ECO:0000313" key="4">
    <source>
        <dbReference type="Proteomes" id="UP000011666"/>
    </source>
</evidence>
<organism evidence="3 4">
    <name type="scientific">Gordonia soli NBRC 108243</name>
    <dbReference type="NCBI Taxonomy" id="1223545"/>
    <lineage>
        <taxon>Bacteria</taxon>
        <taxon>Bacillati</taxon>
        <taxon>Actinomycetota</taxon>
        <taxon>Actinomycetes</taxon>
        <taxon>Mycobacteriales</taxon>
        <taxon>Gordoniaceae</taxon>
        <taxon>Gordonia</taxon>
    </lineage>
</organism>
<name>M0QJ83_9ACTN</name>
<dbReference type="GO" id="GO:0005576">
    <property type="term" value="C:extracellular region"/>
    <property type="evidence" value="ECO:0007669"/>
    <property type="project" value="TreeGrafter"/>
</dbReference>
<dbReference type="AlphaFoldDB" id="M0QJ83"/>
<proteinExistence type="predicted"/>
<evidence type="ECO:0000259" key="2">
    <source>
        <dbReference type="Pfam" id="PF02470"/>
    </source>
</evidence>
<dbReference type="InterPro" id="IPR003399">
    <property type="entry name" value="Mce/MlaD"/>
</dbReference>
<protein>
    <submittedName>
        <fullName evidence="3">Mce family protein</fullName>
    </submittedName>
</protein>
<dbReference type="RefSeq" id="WP_007620703.1">
    <property type="nucleotide sequence ID" value="NZ_BANX01000016.1"/>
</dbReference>
<evidence type="ECO:0000256" key="1">
    <source>
        <dbReference type="SAM" id="Phobius"/>
    </source>
</evidence>
<reference evidence="3 4" key="1">
    <citation type="submission" date="2013-01" db="EMBL/GenBank/DDBJ databases">
        <title>Whole genome shotgun sequence of Gordonia soli NBRC 108243.</title>
        <authorList>
            <person name="Isaki-Nakamura S."/>
            <person name="Hosoyama A."/>
            <person name="Tsuchikane K."/>
            <person name="Ando Y."/>
            <person name="Baba S."/>
            <person name="Ohji S."/>
            <person name="Hamada M."/>
            <person name="Tamura T."/>
            <person name="Yamazoe A."/>
            <person name="Yamazaki S."/>
            <person name="Fujita N."/>
        </authorList>
    </citation>
    <scope>NUCLEOTIDE SEQUENCE [LARGE SCALE GENOMIC DNA]</scope>
    <source>
        <strain evidence="3 4">NBRC 108243</strain>
    </source>
</reference>
<comment type="caution">
    <text evidence="3">The sequence shown here is derived from an EMBL/GenBank/DDBJ whole genome shotgun (WGS) entry which is preliminary data.</text>
</comment>
<dbReference type="Pfam" id="PF02470">
    <property type="entry name" value="MlaD"/>
    <property type="match status" value="1"/>
</dbReference>
<feature type="domain" description="Mce/MlaD" evidence="2">
    <location>
        <begin position="49"/>
        <end position="122"/>
    </location>
</feature>
<dbReference type="Proteomes" id="UP000011666">
    <property type="component" value="Unassembled WGS sequence"/>
</dbReference>
<keyword evidence="1" id="KW-1133">Transmembrane helix</keyword>
<gene>
    <name evidence="3" type="primary">mceC</name>
    <name evidence="3" type="ORF">GS4_16_00340</name>
</gene>
<dbReference type="PANTHER" id="PTHR33371:SF18">
    <property type="entry name" value="MCE-FAMILY PROTEIN MCE3C"/>
    <property type="match status" value="1"/>
</dbReference>
<dbReference type="eggNOG" id="COG1463">
    <property type="taxonomic scope" value="Bacteria"/>
</dbReference>
<keyword evidence="4" id="KW-1185">Reference proteome</keyword>